<dbReference type="Pfam" id="PF04879">
    <property type="entry name" value="Molybdop_Fe4S4"/>
    <property type="match status" value="1"/>
</dbReference>
<feature type="domain" description="4Fe-4S ferredoxin-type" evidence="15">
    <location>
        <begin position="139"/>
        <end position="158"/>
    </location>
</feature>
<dbReference type="PROSITE" id="PS51379">
    <property type="entry name" value="4FE4S_FER_2"/>
    <property type="match status" value="2"/>
</dbReference>
<gene>
    <name evidence="17" type="ordered locus">Pcar_0835</name>
</gene>
<reference evidence="17 18" key="2">
    <citation type="journal article" date="2012" name="BMC Genomics">
        <title>The genome of Pelobacter carbinolicus reveals surprising metabolic capabilities and physiological features.</title>
        <authorList>
            <person name="Aklujkar M."/>
            <person name="Haveman S.A."/>
            <person name="Didonato R.Jr."/>
            <person name="Chertkov O."/>
            <person name="Han C.S."/>
            <person name="Land M.L."/>
            <person name="Brown P."/>
            <person name="Lovley D.R."/>
        </authorList>
    </citation>
    <scope>NUCLEOTIDE SEQUENCE [LARGE SCALE GENOMIC DNA]</scope>
    <source>
        <strain evidence="18">DSM 2380 / NBRC 103641 / GraBd1</strain>
    </source>
</reference>
<dbReference type="GO" id="GO:0016491">
    <property type="term" value="F:oxidoreductase activity"/>
    <property type="evidence" value="ECO:0007669"/>
    <property type="project" value="InterPro"/>
</dbReference>
<evidence type="ECO:0000256" key="4">
    <source>
        <dbReference type="ARBA" id="ARBA00022485"/>
    </source>
</evidence>
<dbReference type="InterPro" id="IPR001041">
    <property type="entry name" value="2Fe-2S_ferredoxin-type"/>
</dbReference>
<keyword evidence="11" id="KW-0520">NAD</keyword>
<dbReference type="GO" id="GO:0051537">
    <property type="term" value="F:2 iron, 2 sulfur cluster binding"/>
    <property type="evidence" value="ECO:0007669"/>
    <property type="project" value="UniProtKB-KW"/>
</dbReference>
<dbReference type="EMBL" id="CP000142">
    <property type="protein sequence ID" value="ABA88092.1"/>
    <property type="molecule type" value="Genomic_DNA"/>
</dbReference>
<dbReference type="RefSeq" id="WP_011340551.1">
    <property type="nucleotide sequence ID" value="NC_007498.2"/>
</dbReference>
<organism evidence="17 18">
    <name type="scientific">Syntrophotalea carbinolica (strain DSM 2380 / NBRC 103641 / GraBd1)</name>
    <name type="common">Pelobacter carbinolicus</name>
    <dbReference type="NCBI Taxonomy" id="338963"/>
    <lineage>
        <taxon>Bacteria</taxon>
        <taxon>Pseudomonadati</taxon>
        <taxon>Thermodesulfobacteriota</taxon>
        <taxon>Desulfuromonadia</taxon>
        <taxon>Desulfuromonadales</taxon>
        <taxon>Syntrophotaleaceae</taxon>
        <taxon>Syntrophotalea</taxon>
    </lineage>
</organism>
<keyword evidence="10" id="KW-0411">Iron-sulfur</keyword>
<dbReference type="SMART" id="SM00929">
    <property type="entry name" value="NADH-G_4Fe-4S_3"/>
    <property type="match status" value="1"/>
</dbReference>
<evidence type="ECO:0000259" key="14">
    <source>
        <dbReference type="PROSITE" id="PS51085"/>
    </source>
</evidence>
<evidence type="ECO:0000256" key="7">
    <source>
        <dbReference type="ARBA" id="ARBA00022737"/>
    </source>
</evidence>
<dbReference type="PANTHER" id="PTHR24960:SF84">
    <property type="entry name" value="HYDROGENASE SUBUNIT"/>
    <property type="match status" value="1"/>
</dbReference>
<keyword evidence="5" id="KW-0001">2Fe-2S</keyword>
<feature type="domain" description="4Fe-4S ferredoxin-type" evidence="15">
    <location>
        <begin position="182"/>
        <end position="211"/>
    </location>
</feature>
<reference evidence="18" key="1">
    <citation type="submission" date="2005-10" db="EMBL/GenBank/DDBJ databases">
        <title>Complete sequence of Pelobacter carbinolicus DSM 2380.</title>
        <authorList>
            <person name="Copeland A."/>
            <person name="Lucas S."/>
            <person name="Lapidus A."/>
            <person name="Barry K."/>
            <person name="Detter J.C."/>
            <person name="Glavina T."/>
            <person name="Hammon N."/>
            <person name="Israni S."/>
            <person name="Pitluck S."/>
            <person name="Chertkov O."/>
            <person name="Schmutz J."/>
            <person name="Larimer F."/>
            <person name="Land M."/>
            <person name="Kyrpides N."/>
            <person name="Ivanova N."/>
            <person name="Richardson P."/>
        </authorList>
    </citation>
    <scope>NUCLEOTIDE SEQUENCE [LARGE SCALE GENOMIC DNA]</scope>
    <source>
        <strain evidence="18">DSM 2380 / NBRC 103641 / GraBd1</strain>
    </source>
</reference>
<dbReference type="PROSITE" id="PS51085">
    <property type="entry name" value="2FE2S_FER_2"/>
    <property type="match status" value="1"/>
</dbReference>
<evidence type="ECO:0000256" key="2">
    <source>
        <dbReference type="ARBA" id="ARBA00004370"/>
    </source>
</evidence>
<dbReference type="Pfam" id="PF10588">
    <property type="entry name" value="NADH-G_4Fe-4S_3"/>
    <property type="match status" value="1"/>
</dbReference>
<dbReference type="Pfam" id="PF22117">
    <property type="entry name" value="Fer4_Nqo3"/>
    <property type="match status" value="1"/>
</dbReference>
<dbReference type="InterPro" id="IPR006963">
    <property type="entry name" value="Mopterin_OxRdtase_4Fe-4S_dom"/>
</dbReference>
<evidence type="ECO:0000256" key="12">
    <source>
        <dbReference type="ARBA" id="ARBA00023136"/>
    </source>
</evidence>
<dbReference type="InterPro" id="IPR050157">
    <property type="entry name" value="PSI_iron-sulfur_center"/>
</dbReference>
<dbReference type="SMART" id="SM00926">
    <property type="entry name" value="Molybdop_Fe4S4"/>
    <property type="match status" value="1"/>
</dbReference>
<evidence type="ECO:0000256" key="10">
    <source>
        <dbReference type="ARBA" id="ARBA00023014"/>
    </source>
</evidence>
<dbReference type="InterPro" id="IPR017900">
    <property type="entry name" value="4Fe4S_Fe_S_CS"/>
</dbReference>
<evidence type="ECO:0000313" key="18">
    <source>
        <dbReference type="Proteomes" id="UP000002534"/>
    </source>
</evidence>
<evidence type="ECO:0000256" key="6">
    <source>
        <dbReference type="ARBA" id="ARBA00022723"/>
    </source>
</evidence>
<evidence type="ECO:0000259" key="16">
    <source>
        <dbReference type="PROSITE" id="PS51839"/>
    </source>
</evidence>
<dbReference type="eggNOG" id="COG3383">
    <property type="taxonomic scope" value="Bacteria"/>
</dbReference>
<dbReference type="STRING" id="338963.Pcar_0835"/>
<dbReference type="Gene3D" id="3.30.200.210">
    <property type="match status" value="1"/>
</dbReference>
<dbReference type="SUPFAM" id="SSF53706">
    <property type="entry name" value="Formate dehydrogenase/DMSO reductase, domains 1-3"/>
    <property type="match status" value="1"/>
</dbReference>
<dbReference type="GO" id="GO:0046872">
    <property type="term" value="F:metal ion binding"/>
    <property type="evidence" value="ECO:0007669"/>
    <property type="project" value="UniProtKB-KW"/>
</dbReference>
<dbReference type="AlphaFoldDB" id="Q3A6B5"/>
<dbReference type="Pfam" id="PF13510">
    <property type="entry name" value="Fer2_4"/>
    <property type="match status" value="1"/>
</dbReference>
<keyword evidence="8" id="KW-1278">Translocase</keyword>
<dbReference type="InterPro" id="IPR017896">
    <property type="entry name" value="4Fe4S_Fe-S-bd"/>
</dbReference>
<dbReference type="PANTHER" id="PTHR24960">
    <property type="entry name" value="PHOTOSYSTEM I IRON-SULFUR CENTER-RELATED"/>
    <property type="match status" value="1"/>
</dbReference>
<dbReference type="SUPFAM" id="SSF54292">
    <property type="entry name" value="2Fe-2S ferredoxin-like"/>
    <property type="match status" value="1"/>
</dbReference>
<dbReference type="Proteomes" id="UP000002534">
    <property type="component" value="Chromosome"/>
</dbReference>
<evidence type="ECO:0000256" key="3">
    <source>
        <dbReference type="ARBA" id="ARBA00005404"/>
    </source>
</evidence>
<comment type="cofactor">
    <cofactor evidence="1">
        <name>[4Fe-4S] cluster</name>
        <dbReference type="ChEBI" id="CHEBI:49883"/>
    </cofactor>
</comment>
<evidence type="ECO:0000256" key="11">
    <source>
        <dbReference type="ARBA" id="ARBA00023027"/>
    </source>
</evidence>
<keyword evidence="4" id="KW-0004">4Fe-4S</keyword>
<comment type="cofactor">
    <cofactor evidence="13">
        <name>[2Fe-2S] cluster</name>
        <dbReference type="ChEBI" id="CHEBI:190135"/>
    </cofactor>
</comment>
<keyword evidence="18" id="KW-1185">Reference proteome</keyword>
<dbReference type="FunFam" id="3.10.20.740:FF:000004">
    <property type="entry name" value="NADH-quinone oxidoreductase"/>
    <property type="match status" value="1"/>
</dbReference>
<accession>Q3A6B5</accession>
<dbReference type="InterPro" id="IPR019574">
    <property type="entry name" value="NADH_UbQ_OxRdtase_Gsu_4Fe4S-bd"/>
</dbReference>
<protein>
    <submittedName>
        <fullName evidence="17">Iron-sulfur cluster-binding oxidoreductase</fullName>
    </submittedName>
</protein>
<evidence type="ECO:0000256" key="13">
    <source>
        <dbReference type="ARBA" id="ARBA00034078"/>
    </source>
</evidence>
<evidence type="ECO:0000259" key="15">
    <source>
        <dbReference type="PROSITE" id="PS51379"/>
    </source>
</evidence>
<keyword evidence="9" id="KW-0408">Iron</keyword>
<dbReference type="OrthoDB" id="9816402at2"/>
<dbReference type="Gene3D" id="3.30.70.20">
    <property type="match status" value="1"/>
</dbReference>
<sequence length="305" mass="33209">MSTVALTINGQEVTVPKGTRLLDAATGAGFFIPTFCHDENSPNYGGCRICVVEVKGARNLVASCCAEALDGMVVETESEAVVEARKTILELMLANHPVDCLTCDKAGDCRLQDYAFRYDVKAPTLGGERKDYEFDDSNPYINRDMNKCILCAKCVRTCQDVEERAVISLAYRGFNTKVAPALDGNLATSECVSCGRCVSVCPVGALTYKSLSGKTRSWEVAKEQVTCTWCDAGCQFDLLRKNGKAVGVVAKAPSEGRPLCLKGRLGLELRYNDEPMAPMIKKGDQYVEVSWAEALGLDEIIEKLK</sequence>
<proteinExistence type="inferred from homology"/>
<comment type="similarity">
    <text evidence="3">Belongs to the complex I 75 kDa subunit family.</text>
</comment>
<dbReference type="PROSITE" id="PS51839">
    <property type="entry name" value="4FE4S_HC3"/>
    <property type="match status" value="1"/>
</dbReference>
<dbReference type="GO" id="GO:0016020">
    <property type="term" value="C:membrane"/>
    <property type="evidence" value="ECO:0007669"/>
    <property type="project" value="UniProtKB-SubCell"/>
</dbReference>
<dbReference type="CDD" id="cd00207">
    <property type="entry name" value="fer2"/>
    <property type="match status" value="1"/>
</dbReference>
<dbReference type="KEGG" id="pca:Pcar_0835"/>
<dbReference type="HOGENOM" id="CLU_000422_11_0_7"/>
<evidence type="ECO:0000256" key="8">
    <source>
        <dbReference type="ARBA" id="ARBA00022967"/>
    </source>
</evidence>
<evidence type="ECO:0000256" key="9">
    <source>
        <dbReference type="ARBA" id="ARBA00023004"/>
    </source>
</evidence>
<dbReference type="InterPro" id="IPR036010">
    <property type="entry name" value="2Fe-2S_ferredoxin-like_sf"/>
</dbReference>
<dbReference type="Gene3D" id="3.10.20.740">
    <property type="match status" value="1"/>
</dbReference>
<keyword evidence="12" id="KW-0472">Membrane</keyword>
<name>Q3A6B5_SYNC1</name>
<keyword evidence="6" id="KW-0479">Metal-binding</keyword>
<comment type="subcellular location">
    <subcellularLocation>
        <location evidence="2">Membrane</location>
    </subcellularLocation>
</comment>
<dbReference type="FunFam" id="3.30.70.20:FF:000035">
    <property type="entry name" value="Iron hydrogenase 1"/>
    <property type="match status" value="1"/>
</dbReference>
<feature type="domain" description="4Fe-4S His(Cys)3-ligated-type" evidence="16">
    <location>
        <begin position="80"/>
        <end position="119"/>
    </location>
</feature>
<evidence type="ECO:0000256" key="5">
    <source>
        <dbReference type="ARBA" id="ARBA00022714"/>
    </source>
</evidence>
<dbReference type="InterPro" id="IPR054351">
    <property type="entry name" value="NADH_UbQ_OxRdtase_ferredoxin"/>
</dbReference>
<evidence type="ECO:0000256" key="1">
    <source>
        <dbReference type="ARBA" id="ARBA00001966"/>
    </source>
</evidence>
<feature type="domain" description="2Fe-2S ferredoxin-type" evidence="14">
    <location>
        <begin position="2"/>
        <end position="80"/>
    </location>
</feature>
<keyword evidence="7" id="KW-0677">Repeat</keyword>
<dbReference type="GO" id="GO:0051539">
    <property type="term" value="F:4 iron, 4 sulfur cluster binding"/>
    <property type="evidence" value="ECO:0007669"/>
    <property type="project" value="UniProtKB-KW"/>
</dbReference>
<dbReference type="SUPFAM" id="SSF54862">
    <property type="entry name" value="4Fe-4S ferredoxins"/>
    <property type="match status" value="1"/>
</dbReference>
<dbReference type="PROSITE" id="PS00198">
    <property type="entry name" value="4FE4S_FER_1"/>
    <property type="match status" value="1"/>
</dbReference>
<evidence type="ECO:0000313" key="17">
    <source>
        <dbReference type="EMBL" id="ABA88092.1"/>
    </source>
</evidence>